<protein>
    <submittedName>
        <fullName evidence="2">Uncharacterized protein</fullName>
    </submittedName>
</protein>
<evidence type="ECO:0000313" key="2">
    <source>
        <dbReference type="EMBL" id="RVD85534.1"/>
    </source>
</evidence>
<sequence length="80" mass="9040">MSKFLSYQIDQKAQKSEVLASMTFETSSLEPPPRVQDNSDTGNRAPLTFDRQTRLDASPLRPNTVTKLIPTATQHKELQH</sequence>
<dbReference type="Proteomes" id="UP000283090">
    <property type="component" value="Unassembled WGS sequence"/>
</dbReference>
<dbReference type="RefSeq" id="XP_067491078.1">
    <property type="nucleotide sequence ID" value="XM_067632850.1"/>
</dbReference>
<accession>A0A437A369</accession>
<reference evidence="2 3" key="1">
    <citation type="submission" date="2019-01" db="EMBL/GenBank/DDBJ databases">
        <title>Intercellular communication is required for trap formation in the nematode-trapping fungus Duddingtonia flagrans.</title>
        <authorList>
            <person name="Youssar L."/>
            <person name="Wernet V."/>
            <person name="Hensel N."/>
            <person name="Hildebrandt H.-G."/>
            <person name="Fischer R."/>
        </authorList>
    </citation>
    <scope>NUCLEOTIDE SEQUENCE [LARGE SCALE GENOMIC DNA]</scope>
    <source>
        <strain evidence="2 3">CBS H-5679</strain>
    </source>
</reference>
<keyword evidence="3" id="KW-1185">Reference proteome</keyword>
<gene>
    <name evidence="2" type="ORF">DFL_003855</name>
</gene>
<organism evidence="2 3">
    <name type="scientific">Arthrobotrys flagrans</name>
    <name type="common">Nematode-trapping fungus</name>
    <name type="synonym">Trichothecium flagrans</name>
    <dbReference type="NCBI Taxonomy" id="97331"/>
    <lineage>
        <taxon>Eukaryota</taxon>
        <taxon>Fungi</taxon>
        <taxon>Dikarya</taxon>
        <taxon>Ascomycota</taxon>
        <taxon>Pezizomycotina</taxon>
        <taxon>Orbiliomycetes</taxon>
        <taxon>Orbiliales</taxon>
        <taxon>Orbiliaceae</taxon>
        <taxon>Arthrobotrys</taxon>
    </lineage>
</organism>
<dbReference type="GeneID" id="93586166"/>
<comment type="caution">
    <text evidence="2">The sequence shown here is derived from an EMBL/GenBank/DDBJ whole genome shotgun (WGS) entry which is preliminary data.</text>
</comment>
<evidence type="ECO:0000256" key="1">
    <source>
        <dbReference type="SAM" id="MobiDB-lite"/>
    </source>
</evidence>
<feature type="region of interest" description="Disordered" evidence="1">
    <location>
        <begin position="23"/>
        <end position="80"/>
    </location>
</feature>
<proteinExistence type="predicted"/>
<dbReference type="EMBL" id="SAEB01000006">
    <property type="protein sequence ID" value="RVD85534.1"/>
    <property type="molecule type" value="Genomic_DNA"/>
</dbReference>
<name>A0A437A369_ARTFL</name>
<dbReference type="VEuPathDB" id="FungiDB:DFL_003855"/>
<evidence type="ECO:0000313" key="3">
    <source>
        <dbReference type="Proteomes" id="UP000283090"/>
    </source>
</evidence>
<dbReference type="AlphaFoldDB" id="A0A437A369"/>